<keyword evidence="8" id="KW-1185">Reference proteome</keyword>
<dbReference type="Pfam" id="PF04542">
    <property type="entry name" value="Sigma70_r2"/>
    <property type="match status" value="1"/>
</dbReference>
<dbReference type="AlphaFoldDB" id="A0A934HVI4"/>
<evidence type="ECO:0000256" key="2">
    <source>
        <dbReference type="ARBA" id="ARBA00023082"/>
    </source>
</evidence>
<feature type="domain" description="RNA polymerase sigma-70 region 2" evidence="5">
    <location>
        <begin position="2"/>
        <end position="64"/>
    </location>
</feature>
<dbReference type="NCBIfam" id="TIGR02937">
    <property type="entry name" value="sigma70-ECF"/>
    <property type="match status" value="1"/>
</dbReference>
<evidence type="ECO:0000256" key="1">
    <source>
        <dbReference type="ARBA" id="ARBA00023015"/>
    </source>
</evidence>
<name>A0A934HVI4_9CLOT</name>
<dbReference type="PANTHER" id="PTHR30385">
    <property type="entry name" value="SIGMA FACTOR F FLAGELLAR"/>
    <property type="match status" value="1"/>
</dbReference>
<dbReference type="Gene3D" id="1.10.1740.10">
    <property type="match status" value="1"/>
</dbReference>
<evidence type="ECO:0000259" key="6">
    <source>
        <dbReference type="Pfam" id="PF04545"/>
    </source>
</evidence>
<gene>
    <name evidence="7" type="ORF">I6U51_08335</name>
</gene>
<dbReference type="Pfam" id="PF04545">
    <property type="entry name" value="Sigma70_r4"/>
    <property type="match status" value="1"/>
</dbReference>
<accession>A0A934HVI4</accession>
<dbReference type="Proteomes" id="UP000622687">
    <property type="component" value="Unassembled WGS sequence"/>
</dbReference>
<evidence type="ECO:0000256" key="3">
    <source>
        <dbReference type="ARBA" id="ARBA00023125"/>
    </source>
</evidence>
<organism evidence="7 8">
    <name type="scientific">Clostridium aciditolerans</name>
    <dbReference type="NCBI Taxonomy" id="339861"/>
    <lineage>
        <taxon>Bacteria</taxon>
        <taxon>Bacillati</taxon>
        <taxon>Bacillota</taxon>
        <taxon>Clostridia</taxon>
        <taxon>Eubacteriales</taxon>
        <taxon>Clostridiaceae</taxon>
        <taxon>Clostridium</taxon>
    </lineage>
</organism>
<sequence>MYKPLIAKSAMRIYIYGYQAEDLIQIGGIALINAVNKYDCDKNIPFTSYAKKAIQNSFNKELRKVIGKKDNEKFSYSLNSLNKYGVEVIEALESEENVEETAILKEEIALLKVALNSLSPDEKEILDWFYFRQRTLKEYAEVKGLNRTTVVKRKTRAIEKLRKFF</sequence>
<dbReference type="SUPFAM" id="SSF88659">
    <property type="entry name" value="Sigma3 and sigma4 domains of RNA polymerase sigma factors"/>
    <property type="match status" value="1"/>
</dbReference>
<dbReference type="CDD" id="cd06171">
    <property type="entry name" value="Sigma70_r4"/>
    <property type="match status" value="1"/>
</dbReference>
<dbReference type="InterPro" id="IPR013325">
    <property type="entry name" value="RNA_pol_sigma_r2"/>
</dbReference>
<evidence type="ECO:0000256" key="4">
    <source>
        <dbReference type="ARBA" id="ARBA00023163"/>
    </source>
</evidence>
<dbReference type="PRINTS" id="PR00046">
    <property type="entry name" value="SIGMA70FCT"/>
</dbReference>
<dbReference type="InterPro" id="IPR013324">
    <property type="entry name" value="RNA_pol_sigma_r3/r4-like"/>
</dbReference>
<feature type="domain" description="RNA polymerase sigma-70 region 4" evidence="6">
    <location>
        <begin position="114"/>
        <end position="163"/>
    </location>
</feature>
<dbReference type="EMBL" id="JAEEGB010000008">
    <property type="protein sequence ID" value="MBI6872719.1"/>
    <property type="molecule type" value="Genomic_DNA"/>
</dbReference>
<dbReference type="SUPFAM" id="SSF88946">
    <property type="entry name" value="Sigma2 domain of RNA polymerase sigma factors"/>
    <property type="match status" value="1"/>
</dbReference>
<comment type="caution">
    <text evidence="7">The sequence shown here is derived from an EMBL/GenBank/DDBJ whole genome shotgun (WGS) entry which is preliminary data.</text>
</comment>
<proteinExistence type="predicted"/>
<dbReference type="Gene3D" id="1.10.10.10">
    <property type="entry name" value="Winged helix-like DNA-binding domain superfamily/Winged helix DNA-binding domain"/>
    <property type="match status" value="1"/>
</dbReference>
<evidence type="ECO:0000313" key="7">
    <source>
        <dbReference type="EMBL" id="MBI6872719.1"/>
    </source>
</evidence>
<keyword evidence="4" id="KW-0804">Transcription</keyword>
<dbReference type="GO" id="GO:0003677">
    <property type="term" value="F:DNA binding"/>
    <property type="evidence" value="ECO:0007669"/>
    <property type="project" value="UniProtKB-KW"/>
</dbReference>
<dbReference type="InterPro" id="IPR007627">
    <property type="entry name" value="RNA_pol_sigma70_r2"/>
</dbReference>
<evidence type="ECO:0000259" key="5">
    <source>
        <dbReference type="Pfam" id="PF04542"/>
    </source>
</evidence>
<protein>
    <submittedName>
        <fullName evidence="7">Sigma-70 family RNA polymerase sigma factor</fullName>
    </submittedName>
</protein>
<dbReference type="InterPro" id="IPR007630">
    <property type="entry name" value="RNA_pol_sigma70_r4"/>
</dbReference>
<dbReference type="InterPro" id="IPR014284">
    <property type="entry name" value="RNA_pol_sigma-70_dom"/>
</dbReference>
<dbReference type="InterPro" id="IPR036388">
    <property type="entry name" value="WH-like_DNA-bd_sf"/>
</dbReference>
<keyword evidence="3" id="KW-0238">DNA-binding</keyword>
<reference evidence="7" key="1">
    <citation type="submission" date="2020-12" db="EMBL/GenBank/DDBJ databases">
        <title>Clostridium thailandense sp. nov., a novel acetogenic bacterium isolated from peat land soil in Thailand.</title>
        <authorList>
            <person name="Chaikitkaew S."/>
            <person name="Birkeland N.K."/>
        </authorList>
    </citation>
    <scope>NUCLEOTIDE SEQUENCE</scope>
    <source>
        <strain evidence="7">DSM 17425</strain>
    </source>
</reference>
<keyword evidence="1" id="KW-0805">Transcription regulation</keyword>
<dbReference type="GO" id="GO:0016987">
    <property type="term" value="F:sigma factor activity"/>
    <property type="evidence" value="ECO:0007669"/>
    <property type="project" value="UniProtKB-KW"/>
</dbReference>
<evidence type="ECO:0000313" key="8">
    <source>
        <dbReference type="Proteomes" id="UP000622687"/>
    </source>
</evidence>
<dbReference type="InterPro" id="IPR000943">
    <property type="entry name" value="RNA_pol_sigma70"/>
</dbReference>
<dbReference type="GO" id="GO:0006352">
    <property type="term" value="P:DNA-templated transcription initiation"/>
    <property type="evidence" value="ECO:0007669"/>
    <property type="project" value="InterPro"/>
</dbReference>
<keyword evidence="2" id="KW-0731">Sigma factor</keyword>